<keyword evidence="19" id="KW-1185">Reference proteome</keyword>
<evidence type="ECO:0000256" key="13">
    <source>
        <dbReference type="SAM" id="MobiDB-lite"/>
    </source>
</evidence>
<dbReference type="FunFam" id="2.60.120.10:FF:000034">
    <property type="entry name" value="Homogentisate 1,2-dioxygenase"/>
    <property type="match status" value="1"/>
</dbReference>
<name>A0A395MVY5_9HYPO</name>
<accession>A0A395MVY5</accession>
<dbReference type="PANTHER" id="PTHR11056">
    <property type="entry name" value="HOMOGENTISATE 1,2-DIOXYGENASE"/>
    <property type="match status" value="1"/>
</dbReference>
<feature type="transmembrane region" description="Helical" evidence="14">
    <location>
        <begin position="1291"/>
        <end position="1310"/>
    </location>
</feature>
<keyword evidence="10" id="KW-0585">Phenylalanine catabolism</keyword>
<evidence type="ECO:0000259" key="16">
    <source>
        <dbReference type="Pfam" id="PF06985"/>
    </source>
</evidence>
<feature type="transmembrane region" description="Helical" evidence="14">
    <location>
        <begin position="1261"/>
        <end position="1279"/>
    </location>
</feature>
<evidence type="ECO:0000259" key="15">
    <source>
        <dbReference type="Pfam" id="PF04209"/>
    </source>
</evidence>
<sequence>MWLINTHTLTLKEFIGLDRPPFAILSHTWGKDEVTFQGFRGTNYKQKLGGQKILQTCALAKSRGFDYVWVDSCCIDKTNSVELAEAINSMFEWYAAAGECYVYIQDLAPDAPIDKLKGSRWFSRGWTLQELLAPDELIFFDRDWRQRGIKHDLSELISEASGISQEILRDKSLLSKIPVSHKMSWAASRETTRPEDIAYCLIGIFDVRMSFIYGEGRKHAFYRLQKKIIRQTNDMSIFIWQSLSVDDKYSGVLAPGPEVFVHGSLYRQARGALDTPEYAITNKGIRIETGVQYSSDGVIVLPLNHSKKGNDIIGIYLKAYGGRTYARMRPHELASITNASKGRTEQRYLSPSISVATKRELETSLERAFLFEFSLNTEYWQYESTSPSTWWDHDTQSYMREGNKSFTAFHFFRSDWHDISPSMNFVVAFGMTENGLPWAKIDAGSLYEAAVSGQMGLVKEQIEKHVRANKNSSMSIQRWSPSPWGASSSENQTGSQTVSTTRLDLSIKTDYRNIFHWAETQKDGSIPSFATRDNDPYEYLNGFNNHHESEAVPGTIPRGQNNPRVVRFGLYAEQMSDSFGASRNANRNSWLYRSRPAVAHQGFTDMPKIEGTESCFLPLNPEVRISPTQLAWLPFEISEGTDFVSGLRTIAGSGDPTLREGLATHIFSATKSMEKRAFVNSDGDFLIIAQQGALDIQTEFGNLYVQPGEICVIQRGQRFKVNVEGPTRGYILEIWGSHYELPELGPLGSNGLANARDFMYPKARYNVTRDDPWEIVYKLGGKFFKSTQNHCPFDVIAWHGNYVPYKYDLTKFVNVGSISVDHIDPSIFCVLTAKSRDENAPLADFLIFSPRWDVASHTYRPPYYHRNAASELMGLIYGEYAGRSDEFQPGGISFECGWVPHGVAYEEFKTASAQPPPEMQISKGAVAFMFESCRQLTITDWAWNSDKKHEHEPKMWDNLVDNFSSHMDEVKEILSKIMKVPESPRYEFGGPLGATGIVFGLPVLMQVLYLGCNDVSGCPAPALLDPKTLSWAKLKSQIPWPEEGLAGFMSWEVTGWLFAYYFLSLVLYRIMPAQIALGTKLRESGKPLEYRFNAFSATVVQLAGCAIGTYMYGADFPVWTWITDHYIQLLTTSTVLTYIISIWVYIRSFSVKPNNPELRELAVGGHTGRMIYDFFIGRELNPRITLPIFGEIDIKAWLEMRPGLTGWILLNCSFIAKQYRTYGFVSDSILVIALIQAYYVLEGQYSEAGLLGMMDITTDGLGFMLTWGDIVWVPFLYSTQCRYLSVYPVHLGPYGVGAIGTVFAIGLYIFRSSNNQKALFRKDPNNPAFANATYIQTKRGTKLLTSGWWGMARHINYFGDWIQSLPFCLPTKAAGYVILPAGTAIAGAEVAKMLDGRLVTPGDAAPWGMLFTYLYSAWFGFLLIHREGRDDYACSEKYGEDWEVYKKTVRWRLIPGVY</sequence>
<feature type="binding site" evidence="12">
    <location>
        <position position="901"/>
    </location>
    <ligand>
        <name>homogentisate</name>
        <dbReference type="ChEBI" id="CHEBI:16169"/>
    </ligand>
</feature>
<dbReference type="InterPro" id="IPR010730">
    <property type="entry name" value="HET"/>
</dbReference>
<keyword evidence="5 12" id="KW-0479">Metal-binding</keyword>
<dbReference type="PANTHER" id="PTHR11056:SF4">
    <property type="entry name" value="HOMOGENTISATE 1,2-DIOXYGENASE"/>
    <property type="match status" value="1"/>
</dbReference>
<dbReference type="GO" id="GO:0006572">
    <property type="term" value="P:L-tyrosine catabolic process"/>
    <property type="evidence" value="ECO:0007669"/>
    <property type="project" value="UniProtKB-KW"/>
</dbReference>
<evidence type="ECO:0000256" key="3">
    <source>
        <dbReference type="ARBA" id="ARBA00007757"/>
    </source>
</evidence>
<evidence type="ECO:0000259" key="17">
    <source>
        <dbReference type="Pfam" id="PF20510"/>
    </source>
</evidence>
<feature type="active site" description="Proton acceptor" evidence="11">
    <location>
        <position position="822"/>
    </location>
</feature>
<gene>
    <name evidence="18" type="ORF">FIE12Z_3638</name>
</gene>
<evidence type="ECO:0000256" key="10">
    <source>
        <dbReference type="ARBA" id="ARBA00023232"/>
    </source>
</evidence>
<evidence type="ECO:0000313" key="19">
    <source>
        <dbReference type="Proteomes" id="UP000265631"/>
    </source>
</evidence>
<organism evidence="18 19">
    <name type="scientific">Fusarium flagelliforme</name>
    <dbReference type="NCBI Taxonomy" id="2675880"/>
    <lineage>
        <taxon>Eukaryota</taxon>
        <taxon>Fungi</taxon>
        <taxon>Dikarya</taxon>
        <taxon>Ascomycota</taxon>
        <taxon>Pezizomycotina</taxon>
        <taxon>Sordariomycetes</taxon>
        <taxon>Hypocreomycetidae</taxon>
        <taxon>Hypocreales</taxon>
        <taxon>Nectriaceae</taxon>
        <taxon>Fusarium</taxon>
        <taxon>Fusarium incarnatum-equiseti species complex</taxon>
    </lineage>
</organism>
<dbReference type="Gene3D" id="1.20.120.1630">
    <property type="match status" value="1"/>
</dbReference>
<dbReference type="GO" id="GO:0046872">
    <property type="term" value="F:metal ion binding"/>
    <property type="evidence" value="ECO:0007669"/>
    <property type="project" value="UniProtKB-KW"/>
</dbReference>
<dbReference type="EC" id="1.13.11.5" evidence="4"/>
<dbReference type="CDD" id="cd07000">
    <property type="entry name" value="cupin_HGO_N"/>
    <property type="match status" value="1"/>
</dbReference>
<feature type="region of interest" description="Disordered" evidence="13">
    <location>
        <begin position="468"/>
        <end position="501"/>
    </location>
</feature>
<dbReference type="InterPro" id="IPR046451">
    <property type="entry name" value="HgmA_C"/>
</dbReference>
<comment type="cofactor">
    <cofactor evidence="1 12">
        <name>Fe cation</name>
        <dbReference type="ChEBI" id="CHEBI:24875"/>
    </cofactor>
</comment>
<dbReference type="Pfam" id="PF20510">
    <property type="entry name" value="HgmA_N"/>
    <property type="match status" value="1"/>
</dbReference>
<feature type="transmembrane region" description="Helical" evidence="14">
    <location>
        <begin position="1404"/>
        <end position="1424"/>
    </location>
</feature>
<dbReference type="InterPro" id="IPR014710">
    <property type="entry name" value="RmlC-like_jellyroll"/>
</dbReference>
<reference evidence="18 19" key="1">
    <citation type="journal article" date="2018" name="PLoS Pathog.">
        <title>Evolution of structural diversity of trichothecenes, a family of toxins produced by plant pathogenic and entomopathogenic fungi.</title>
        <authorList>
            <person name="Proctor R.H."/>
            <person name="McCormick S.P."/>
            <person name="Kim H.S."/>
            <person name="Cardoza R.E."/>
            <person name="Stanley A.M."/>
            <person name="Lindo L."/>
            <person name="Kelly A."/>
            <person name="Brown D.W."/>
            <person name="Lee T."/>
            <person name="Vaughan M.M."/>
            <person name="Alexander N.J."/>
            <person name="Busman M."/>
            <person name="Gutierrez S."/>
        </authorList>
    </citation>
    <scope>NUCLEOTIDE SEQUENCE [LARGE SCALE GENOMIC DNA]</scope>
    <source>
        <strain evidence="18 19">NRRL 13405</strain>
    </source>
</reference>
<evidence type="ECO:0000256" key="6">
    <source>
        <dbReference type="ARBA" id="ARBA00022878"/>
    </source>
</evidence>
<evidence type="ECO:0000256" key="5">
    <source>
        <dbReference type="ARBA" id="ARBA00022723"/>
    </source>
</evidence>
<dbReference type="Pfam" id="PF06985">
    <property type="entry name" value="HET"/>
    <property type="match status" value="1"/>
</dbReference>
<feature type="binding site" evidence="12">
    <location>
        <position position="865"/>
    </location>
    <ligand>
        <name>Fe cation</name>
        <dbReference type="ChEBI" id="CHEBI:24875"/>
    </ligand>
</feature>
<feature type="transmembrane region" description="Helical" evidence="14">
    <location>
        <begin position="1222"/>
        <end position="1241"/>
    </location>
</feature>
<evidence type="ECO:0000256" key="9">
    <source>
        <dbReference type="ARBA" id="ARBA00023004"/>
    </source>
</evidence>
<dbReference type="InterPro" id="IPR005708">
    <property type="entry name" value="Homogentis_dOase"/>
</dbReference>
<dbReference type="InterPro" id="IPR018083">
    <property type="entry name" value="Sterol_reductase_CS"/>
</dbReference>
<keyword evidence="8" id="KW-0560">Oxidoreductase</keyword>
<evidence type="ECO:0000256" key="11">
    <source>
        <dbReference type="PIRSR" id="PIRSR605708-1"/>
    </source>
</evidence>
<dbReference type="GO" id="GO:0016628">
    <property type="term" value="F:oxidoreductase activity, acting on the CH-CH group of donors, NAD or NADP as acceptor"/>
    <property type="evidence" value="ECO:0007669"/>
    <property type="project" value="InterPro"/>
</dbReference>
<dbReference type="GO" id="GO:0004411">
    <property type="term" value="F:homogentisate 1,2-dioxygenase activity"/>
    <property type="evidence" value="ECO:0007669"/>
    <property type="project" value="UniProtKB-EC"/>
</dbReference>
<feature type="region of interest" description="Disordered" evidence="13">
    <location>
        <begin position="541"/>
        <end position="560"/>
    </location>
</feature>
<keyword evidence="6" id="KW-0828">Tyrosine catabolism</keyword>
<dbReference type="UniPathway" id="UPA00139">
    <property type="reaction ID" value="UER00339"/>
</dbReference>
<proteinExistence type="inferred from homology"/>
<protein>
    <recommendedName>
        <fullName evidence="4">homogentisate 1,2-dioxygenase</fullName>
        <ecNumber evidence="4">1.13.11.5</ecNumber>
    </recommendedName>
</protein>
<feature type="compositionally biased region" description="Polar residues" evidence="13">
    <location>
        <begin position="469"/>
        <end position="501"/>
    </location>
</feature>
<dbReference type="SUPFAM" id="SSF51182">
    <property type="entry name" value="RmlC-like cupins"/>
    <property type="match status" value="1"/>
</dbReference>
<dbReference type="STRING" id="2594813.A0A395MVY5"/>
<feature type="binding site" evidence="12">
    <location>
        <position position="901"/>
    </location>
    <ligand>
        <name>Fe cation</name>
        <dbReference type="ChEBI" id="CHEBI:24875"/>
    </ligand>
</feature>
<dbReference type="GO" id="GO:0016020">
    <property type="term" value="C:membrane"/>
    <property type="evidence" value="ECO:0007669"/>
    <property type="project" value="InterPro"/>
</dbReference>
<evidence type="ECO:0000256" key="7">
    <source>
        <dbReference type="ARBA" id="ARBA00022964"/>
    </source>
</evidence>
<evidence type="ECO:0000256" key="4">
    <source>
        <dbReference type="ARBA" id="ARBA00013127"/>
    </source>
</evidence>
<feature type="binding site" evidence="12">
    <location>
        <position position="880"/>
    </location>
    <ligand>
        <name>homogentisate</name>
        <dbReference type="ChEBI" id="CHEBI:16169"/>
    </ligand>
</feature>
<evidence type="ECO:0000256" key="14">
    <source>
        <dbReference type="SAM" id="Phobius"/>
    </source>
</evidence>
<feature type="domain" description="Homogentisate 1,2-dioxygenase N-terminal" evidence="17">
    <location>
        <begin position="538"/>
        <end position="809"/>
    </location>
</feature>
<evidence type="ECO:0000256" key="2">
    <source>
        <dbReference type="ARBA" id="ARBA00004704"/>
    </source>
</evidence>
<dbReference type="GO" id="GO:0006559">
    <property type="term" value="P:L-phenylalanine catabolic process"/>
    <property type="evidence" value="ECO:0007669"/>
    <property type="project" value="UniProtKB-UniPathway"/>
</dbReference>
<feature type="domain" description="Heterokaryon incompatibility" evidence="16">
    <location>
        <begin position="22"/>
        <end position="106"/>
    </location>
</feature>
<dbReference type="GO" id="GO:0016126">
    <property type="term" value="P:sterol biosynthetic process"/>
    <property type="evidence" value="ECO:0007669"/>
    <property type="project" value="InterPro"/>
</dbReference>
<feature type="transmembrane region" description="Helical" evidence="14">
    <location>
        <begin position="1125"/>
        <end position="1146"/>
    </location>
</feature>
<dbReference type="Pfam" id="PF04209">
    <property type="entry name" value="HgmA_C"/>
    <property type="match status" value="1"/>
</dbReference>
<dbReference type="PROSITE" id="PS01018">
    <property type="entry name" value="STEROL_REDUCT_2"/>
    <property type="match status" value="1"/>
</dbReference>
<dbReference type="InterPro" id="IPR001171">
    <property type="entry name" value="ERG24_DHCR-like"/>
</dbReference>
<comment type="similarity">
    <text evidence="3">Belongs to the homogentisate dioxygenase family.</text>
</comment>
<feature type="transmembrane region" description="Helical" evidence="14">
    <location>
        <begin position="1053"/>
        <end position="1071"/>
    </location>
</feature>
<dbReference type="PROSITE" id="PS01017">
    <property type="entry name" value="STEROL_REDUCT_1"/>
    <property type="match status" value="1"/>
</dbReference>
<dbReference type="Gene3D" id="2.60.120.10">
    <property type="entry name" value="Jelly Rolls"/>
    <property type="match status" value="1"/>
</dbReference>
<dbReference type="InterPro" id="IPR046452">
    <property type="entry name" value="HgmA_N"/>
</dbReference>
<feature type="binding site" evidence="12">
    <location>
        <position position="871"/>
    </location>
    <ligand>
        <name>Fe cation</name>
        <dbReference type="ChEBI" id="CHEBI:24875"/>
    </ligand>
</feature>
<keyword evidence="14" id="KW-0472">Membrane</keyword>
<dbReference type="Pfam" id="PF01222">
    <property type="entry name" value="ERG4_ERG24"/>
    <property type="match status" value="1"/>
</dbReference>
<keyword evidence="7 18" id="KW-0223">Dioxygenase</keyword>
<keyword evidence="14" id="KW-1133">Transmembrane helix</keyword>
<keyword evidence="9 12" id="KW-0408">Iron</keyword>
<feature type="transmembrane region" description="Helical" evidence="14">
    <location>
        <begin position="1092"/>
        <end position="1113"/>
    </location>
</feature>
<evidence type="ECO:0000256" key="8">
    <source>
        <dbReference type="ARBA" id="ARBA00023002"/>
    </source>
</evidence>
<dbReference type="EMBL" id="PXXK01000077">
    <property type="protein sequence ID" value="RFN52086.1"/>
    <property type="molecule type" value="Genomic_DNA"/>
</dbReference>
<evidence type="ECO:0000256" key="1">
    <source>
        <dbReference type="ARBA" id="ARBA00001962"/>
    </source>
</evidence>
<evidence type="ECO:0000313" key="18">
    <source>
        <dbReference type="EMBL" id="RFN52086.1"/>
    </source>
</evidence>
<dbReference type="NCBIfam" id="TIGR01015">
    <property type="entry name" value="hmgA"/>
    <property type="match status" value="1"/>
</dbReference>
<dbReference type="Proteomes" id="UP000265631">
    <property type="component" value="Unassembled WGS sequence"/>
</dbReference>
<comment type="pathway">
    <text evidence="2">Amino-acid degradation; L-phenylalanine degradation; acetoacetate and fumarate from L-phenylalanine: step 4/6.</text>
</comment>
<comment type="caution">
    <text evidence="18">The sequence shown here is derived from an EMBL/GenBank/DDBJ whole genome shotgun (WGS) entry which is preliminary data.</text>
</comment>
<keyword evidence="14" id="KW-0812">Transmembrane</keyword>
<dbReference type="GO" id="GO:0005737">
    <property type="term" value="C:cytoplasm"/>
    <property type="evidence" value="ECO:0007669"/>
    <property type="project" value="TreeGrafter"/>
</dbReference>
<feature type="domain" description="Homogentisate 1,2-dioxygenase C-terminal" evidence="15">
    <location>
        <begin position="811"/>
        <end position="963"/>
    </location>
</feature>
<dbReference type="InterPro" id="IPR011051">
    <property type="entry name" value="RmlC_Cupin_sf"/>
</dbReference>
<evidence type="ECO:0000256" key="12">
    <source>
        <dbReference type="PIRSR" id="PIRSR605708-2"/>
    </source>
</evidence>